<reference evidence="8 9" key="1">
    <citation type="journal article" date="2020" name="Mol. Plant">
        <title>The Chromosome-Based Rubber Tree Genome Provides New Insights into Spurge Genome Evolution and Rubber Biosynthesis.</title>
        <authorList>
            <person name="Liu J."/>
            <person name="Shi C."/>
            <person name="Shi C.C."/>
            <person name="Li W."/>
            <person name="Zhang Q.J."/>
            <person name="Zhang Y."/>
            <person name="Li K."/>
            <person name="Lu H.F."/>
            <person name="Shi C."/>
            <person name="Zhu S.T."/>
            <person name="Xiao Z.Y."/>
            <person name="Nan H."/>
            <person name="Yue Y."/>
            <person name="Zhu X.G."/>
            <person name="Wu Y."/>
            <person name="Hong X.N."/>
            <person name="Fan G.Y."/>
            <person name="Tong Y."/>
            <person name="Zhang D."/>
            <person name="Mao C.L."/>
            <person name="Liu Y.L."/>
            <person name="Hao S.J."/>
            <person name="Liu W.Q."/>
            <person name="Lv M.Q."/>
            <person name="Zhang H.B."/>
            <person name="Liu Y."/>
            <person name="Hu-Tang G.R."/>
            <person name="Wang J.P."/>
            <person name="Wang J.H."/>
            <person name="Sun Y.H."/>
            <person name="Ni S.B."/>
            <person name="Chen W.B."/>
            <person name="Zhang X.C."/>
            <person name="Jiao Y.N."/>
            <person name="Eichler E.E."/>
            <person name="Li G.H."/>
            <person name="Liu X."/>
            <person name="Gao L.Z."/>
        </authorList>
    </citation>
    <scope>NUCLEOTIDE SEQUENCE [LARGE SCALE GENOMIC DNA]</scope>
    <source>
        <strain evidence="9">cv. GT1</strain>
        <tissue evidence="8">Leaf</tissue>
    </source>
</reference>
<dbReference type="EMBL" id="JAAGAX010000005">
    <property type="protein sequence ID" value="KAF2315374.1"/>
    <property type="molecule type" value="Genomic_DNA"/>
</dbReference>
<keyword evidence="4 5" id="KW-0408">Iron</keyword>
<evidence type="ECO:0000256" key="2">
    <source>
        <dbReference type="ARBA" id="ARBA00022723"/>
    </source>
</evidence>
<keyword evidence="7" id="KW-1133">Transmembrane helix</keyword>
<dbReference type="CDD" id="cd11073">
    <property type="entry name" value="CYP76-like"/>
    <property type="match status" value="1"/>
</dbReference>
<keyword evidence="2 5" id="KW-0479">Metal-binding</keyword>
<dbReference type="GO" id="GO:0005506">
    <property type="term" value="F:iron ion binding"/>
    <property type="evidence" value="ECO:0007669"/>
    <property type="project" value="InterPro"/>
</dbReference>
<dbReference type="Gene3D" id="1.10.630.10">
    <property type="entry name" value="Cytochrome P450"/>
    <property type="match status" value="1"/>
</dbReference>
<feature type="transmembrane region" description="Helical" evidence="7">
    <location>
        <begin position="12"/>
        <end position="30"/>
    </location>
</feature>
<feature type="binding site" description="axial binding residue" evidence="5">
    <location>
        <position position="443"/>
    </location>
    <ligand>
        <name>heme</name>
        <dbReference type="ChEBI" id="CHEBI:30413"/>
    </ligand>
    <ligandPart>
        <name>Fe</name>
        <dbReference type="ChEBI" id="CHEBI:18248"/>
    </ligandPart>
</feature>
<comment type="similarity">
    <text evidence="1 6">Belongs to the cytochrome P450 family.</text>
</comment>
<comment type="caution">
    <text evidence="8">The sequence shown here is derived from an EMBL/GenBank/DDBJ whole genome shotgun (WGS) entry which is preliminary data.</text>
</comment>
<name>A0A6A6MQ75_HEVBR</name>
<comment type="cofactor">
    <cofactor evidence="5">
        <name>heme</name>
        <dbReference type="ChEBI" id="CHEBI:30413"/>
    </cofactor>
</comment>
<evidence type="ECO:0008006" key="10">
    <source>
        <dbReference type="Google" id="ProtNLM"/>
    </source>
</evidence>
<dbReference type="PANTHER" id="PTHR47950">
    <property type="entry name" value="CYTOCHROME P450, FAMILY 76, SUBFAMILY C, POLYPEPTIDE 5-RELATED"/>
    <property type="match status" value="1"/>
</dbReference>
<evidence type="ECO:0000256" key="5">
    <source>
        <dbReference type="PIRSR" id="PIRSR602401-1"/>
    </source>
</evidence>
<keyword evidence="9" id="KW-1185">Reference proteome</keyword>
<dbReference type="InterPro" id="IPR036396">
    <property type="entry name" value="Cyt_P450_sf"/>
</dbReference>
<dbReference type="PANTHER" id="PTHR47950:SF44">
    <property type="entry name" value="CYTOCHROME P450, FAMILY 76, SUBFAMILY C, POLYPEPTIDE 5-RELATED"/>
    <property type="match status" value="1"/>
</dbReference>
<gene>
    <name evidence="8" type="ORF">GH714_038967</name>
</gene>
<keyword evidence="6" id="KW-0503">Monooxygenase</keyword>
<dbReference type="GO" id="GO:0016705">
    <property type="term" value="F:oxidoreductase activity, acting on paired donors, with incorporation or reduction of molecular oxygen"/>
    <property type="evidence" value="ECO:0007669"/>
    <property type="project" value="InterPro"/>
</dbReference>
<dbReference type="PRINTS" id="PR00385">
    <property type="entry name" value="P450"/>
</dbReference>
<organism evidence="8 9">
    <name type="scientific">Hevea brasiliensis</name>
    <name type="common">Para rubber tree</name>
    <name type="synonym">Siphonia brasiliensis</name>
    <dbReference type="NCBI Taxonomy" id="3981"/>
    <lineage>
        <taxon>Eukaryota</taxon>
        <taxon>Viridiplantae</taxon>
        <taxon>Streptophyta</taxon>
        <taxon>Embryophyta</taxon>
        <taxon>Tracheophyta</taxon>
        <taxon>Spermatophyta</taxon>
        <taxon>Magnoliopsida</taxon>
        <taxon>eudicotyledons</taxon>
        <taxon>Gunneridae</taxon>
        <taxon>Pentapetalae</taxon>
        <taxon>rosids</taxon>
        <taxon>fabids</taxon>
        <taxon>Malpighiales</taxon>
        <taxon>Euphorbiaceae</taxon>
        <taxon>Crotonoideae</taxon>
        <taxon>Micrandreae</taxon>
        <taxon>Hevea</taxon>
    </lineage>
</organism>
<keyword evidence="7" id="KW-0812">Transmembrane</keyword>
<evidence type="ECO:0000256" key="7">
    <source>
        <dbReference type="SAM" id="Phobius"/>
    </source>
</evidence>
<evidence type="ECO:0000313" key="9">
    <source>
        <dbReference type="Proteomes" id="UP000467840"/>
    </source>
</evidence>
<accession>A0A6A6MQ75</accession>
<dbReference type="InterPro" id="IPR001128">
    <property type="entry name" value="Cyt_P450"/>
</dbReference>
<keyword evidence="7" id="KW-0472">Membrane</keyword>
<keyword evidence="5 6" id="KW-0349">Heme</keyword>
<sequence length="525" mass="59858">MKETGADMDYLNFLPLLCFIWACIHVFTSYKLGRRKSLPPGPRPLPFIGNIFQLGDKPHQDLAKLSKTFGPLMTLELGSLTTIVISSPDLAKEALIKHDQALSSRTIPGNVRVYNHHNNSVVWLPSSTHWRNLRKISATQMFTVQRLDASQEVRRKKVQQLLDFVYENCKKDQAIDIGQAAFTTALNLMSSTFFSIDLAGYSSDISHEFNDLVVKIMEQSGRPNLADYFPILSLVDPQGAYKRTKIYTERLLQIFDGIINDRIASGRTSKVSQSHDVLESLLMLVKEGNSEISLLDIKHLLLDYFVAGTDTTTRTLEWAMAELLHNPEKLAKAKGELRAFEGVVQEADLSKFPYLQAIVKETFRLHPPAPFLVPRKAESEVEISRFRIPKNAQILVNVWAMGRDASIWQNPYSFEPERFLDSKIDVRGRDFELIPFGAGRRICPGLPLAHRMVHLMLASLIHSFEWKLANGMKAKDMDMNETFGLTLRKTELSWQSHISIKPKQQTFSFHFLFLYPESKLYLMNL</sequence>
<dbReference type="GO" id="GO:0004497">
    <property type="term" value="F:monooxygenase activity"/>
    <property type="evidence" value="ECO:0007669"/>
    <property type="project" value="UniProtKB-KW"/>
</dbReference>
<dbReference type="SUPFAM" id="SSF48264">
    <property type="entry name" value="Cytochrome P450"/>
    <property type="match status" value="1"/>
</dbReference>
<protein>
    <recommendedName>
        <fullName evidence="10">Cytochrome P450</fullName>
    </recommendedName>
</protein>
<dbReference type="GO" id="GO:0020037">
    <property type="term" value="F:heme binding"/>
    <property type="evidence" value="ECO:0007669"/>
    <property type="project" value="InterPro"/>
</dbReference>
<evidence type="ECO:0000256" key="3">
    <source>
        <dbReference type="ARBA" id="ARBA00023002"/>
    </source>
</evidence>
<proteinExistence type="inferred from homology"/>
<dbReference type="FunFam" id="1.10.630.10:FF:000007">
    <property type="entry name" value="Cytochrome P450 76C4"/>
    <property type="match status" value="1"/>
</dbReference>
<dbReference type="Pfam" id="PF00067">
    <property type="entry name" value="p450"/>
    <property type="match status" value="1"/>
</dbReference>
<dbReference type="InterPro" id="IPR017972">
    <property type="entry name" value="Cyt_P450_CS"/>
</dbReference>
<evidence type="ECO:0000256" key="6">
    <source>
        <dbReference type="RuleBase" id="RU000461"/>
    </source>
</evidence>
<dbReference type="PROSITE" id="PS00086">
    <property type="entry name" value="CYTOCHROME_P450"/>
    <property type="match status" value="1"/>
</dbReference>
<evidence type="ECO:0000256" key="1">
    <source>
        <dbReference type="ARBA" id="ARBA00010617"/>
    </source>
</evidence>
<dbReference type="AlphaFoldDB" id="A0A6A6MQ75"/>
<evidence type="ECO:0000256" key="4">
    <source>
        <dbReference type="ARBA" id="ARBA00023004"/>
    </source>
</evidence>
<evidence type="ECO:0000313" key="8">
    <source>
        <dbReference type="EMBL" id="KAF2315374.1"/>
    </source>
</evidence>
<keyword evidence="3 6" id="KW-0560">Oxidoreductase</keyword>
<dbReference type="Proteomes" id="UP000467840">
    <property type="component" value="Chromosome 15"/>
</dbReference>
<dbReference type="PRINTS" id="PR00463">
    <property type="entry name" value="EP450I"/>
</dbReference>
<dbReference type="InterPro" id="IPR002401">
    <property type="entry name" value="Cyt_P450_E_grp-I"/>
</dbReference>